<evidence type="ECO:0000256" key="15">
    <source>
        <dbReference type="ARBA" id="ARBA00023136"/>
    </source>
</evidence>
<accession>A0A2P8D3Y5</accession>
<evidence type="ECO:0000256" key="11">
    <source>
        <dbReference type="ARBA" id="ARBA00022692"/>
    </source>
</evidence>
<feature type="transmembrane region" description="Helical" evidence="24">
    <location>
        <begin position="140"/>
        <end position="168"/>
    </location>
</feature>
<comment type="subcellular location">
    <subcellularLocation>
        <location evidence="2">Cell membrane</location>
        <topology evidence="2">Multi-pass membrane protein</topology>
    </subcellularLocation>
</comment>
<keyword evidence="10 25" id="KW-0808">Transferase</keyword>
<evidence type="ECO:0000256" key="14">
    <source>
        <dbReference type="ARBA" id="ARBA00023098"/>
    </source>
</evidence>
<feature type="transmembrane region" description="Helical" evidence="24">
    <location>
        <begin position="113"/>
        <end position="134"/>
    </location>
</feature>
<dbReference type="GO" id="GO:0016024">
    <property type="term" value="P:CDP-diacylglycerol biosynthetic process"/>
    <property type="evidence" value="ECO:0007669"/>
    <property type="project" value="TreeGrafter"/>
</dbReference>
<feature type="transmembrane region" description="Helical" evidence="24">
    <location>
        <begin position="180"/>
        <end position="200"/>
    </location>
</feature>
<dbReference type="GO" id="GO:0004605">
    <property type="term" value="F:phosphatidate cytidylyltransferase activity"/>
    <property type="evidence" value="ECO:0007669"/>
    <property type="project" value="UniProtKB-EC"/>
</dbReference>
<evidence type="ECO:0000256" key="2">
    <source>
        <dbReference type="ARBA" id="ARBA00004651"/>
    </source>
</evidence>
<evidence type="ECO:0000313" key="26">
    <source>
        <dbReference type="Proteomes" id="UP000240572"/>
    </source>
</evidence>
<keyword evidence="15 24" id="KW-0472">Membrane</keyword>
<evidence type="ECO:0000256" key="12">
    <source>
        <dbReference type="ARBA" id="ARBA00022695"/>
    </source>
</evidence>
<feature type="transmembrane region" description="Helical" evidence="24">
    <location>
        <begin position="212"/>
        <end position="229"/>
    </location>
</feature>
<feature type="transmembrane region" description="Helical" evidence="24">
    <location>
        <begin position="75"/>
        <end position="101"/>
    </location>
</feature>
<comment type="caution">
    <text evidence="25">The sequence shown here is derived from an EMBL/GenBank/DDBJ whole genome shotgun (WGS) entry which is preliminary data.</text>
</comment>
<evidence type="ECO:0000256" key="20">
    <source>
        <dbReference type="ARBA" id="ARBA00032253"/>
    </source>
</evidence>
<dbReference type="RefSeq" id="WP_106523008.1">
    <property type="nucleotide sequence ID" value="NZ_PYGD01000004.1"/>
</dbReference>
<gene>
    <name evidence="25" type="ORF">B0I18_10420</name>
</gene>
<comment type="similarity">
    <text evidence="5">Belongs to the CDS family.</text>
</comment>
<evidence type="ECO:0000256" key="8">
    <source>
        <dbReference type="ARBA" id="ARBA00022475"/>
    </source>
</evidence>
<evidence type="ECO:0000256" key="7">
    <source>
        <dbReference type="ARBA" id="ARBA00019373"/>
    </source>
</evidence>
<evidence type="ECO:0000256" key="3">
    <source>
        <dbReference type="ARBA" id="ARBA00005119"/>
    </source>
</evidence>
<protein>
    <recommendedName>
        <fullName evidence="7">Phosphatidate cytidylyltransferase</fullName>
        <ecNumber evidence="6">2.7.7.41</ecNumber>
    </recommendedName>
    <alternativeName>
        <fullName evidence="20">CDP-DAG synthase</fullName>
    </alternativeName>
    <alternativeName>
        <fullName evidence="22">CDP-DG synthase</fullName>
    </alternativeName>
    <alternativeName>
        <fullName evidence="18">CDP-diacylglycerol synthase</fullName>
    </alternativeName>
    <alternativeName>
        <fullName evidence="21">CDP-diglyceride pyrophosphorylase</fullName>
    </alternativeName>
    <alternativeName>
        <fullName evidence="23">CDP-diglyceride synthase</fullName>
    </alternativeName>
    <alternativeName>
        <fullName evidence="19">CTP:phosphatidate cytidylyltransferase</fullName>
    </alternativeName>
</protein>
<keyword evidence="17" id="KW-1208">Phospholipid metabolism</keyword>
<dbReference type="PANTHER" id="PTHR46382:SF1">
    <property type="entry name" value="PHOSPHATIDATE CYTIDYLYLTRANSFERASE"/>
    <property type="match status" value="1"/>
</dbReference>
<evidence type="ECO:0000256" key="24">
    <source>
        <dbReference type="SAM" id="Phobius"/>
    </source>
</evidence>
<keyword evidence="9" id="KW-0444">Lipid biosynthesis</keyword>
<dbReference type="Proteomes" id="UP000240572">
    <property type="component" value="Unassembled WGS sequence"/>
</dbReference>
<organism evidence="25 26">
    <name type="scientific">Taibaiella chishuiensis</name>
    <dbReference type="NCBI Taxonomy" id="1434707"/>
    <lineage>
        <taxon>Bacteria</taxon>
        <taxon>Pseudomonadati</taxon>
        <taxon>Bacteroidota</taxon>
        <taxon>Chitinophagia</taxon>
        <taxon>Chitinophagales</taxon>
        <taxon>Chitinophagaceae</taxon>
        <taxon>Taibaiella</taxon>
    </lineage>
</organism>
<keyword evidence="12 25" id="KW-0548">Nucleotidyltransferase</keyword>
<keyword evidence="8" id="KW-1003">Cell membrane</keyword>
<feature type="transmembrane region" description="Helical" evidence="24">
    <location>
        <begin position="6"/>
        <end position="26"/>
    </location>
</feature>
<evidence type="ECO:0000256" key="16">
    <source>
        <dbReference type="ARBA" id="ARBA00023209"/>
    </source>
</evidence>
<name>A0A2P8D3Y5_9BACT</name>
<keyword evidence="13 24" id="KW-1133">Transmembrane helix</keyword>
<keyword evidence="26" id="KW-1185">Reference proteome</keyword>
<evidence type="ECO:0000256" key="19">
    <source>
        <dbReference type="ARBA" id="ARBA00031825"/>
    </source>
</evidence>
<dbReference type="AlphaFoldDB" id="A0A2P8D3Y5"/>
<evidence type="ECO:0000256" key="10">
    <source>
        <dbReference type="ARBA" id="ARBA00022679"/>
    </source>
</evidence>
<evidence type="ECO:0000256" key="4">
    <source>
        <dbReference type="ARBA" id="ARBA00005189"/>
    </source>
</evidence>
<comment type="catalytic activity">
    <reaction evidence="1">
        <text>a 1,2-diacyl-sn-glycero-3-phosphate + CTP + H(+) = a CDP-1,2-diacyl-sn-glycerol + diphosphate</text>
        <dbReference type="Rhea" id="RHEA:16229"/>
        <dbReference type="ChEBI" id="CHEBI:15378"/>
        <dbReference type="ChEBI" id="CHEBI:33019"/>
        <dbReference type="ChEBI" id="CHEBI:37563"/>
        <dbReference type="ChEBI" id="CHEBI:58332"/>
        <dbReference type="ChEBI" id="CHEBI:58608"/>
        <dbReference type="EC" id="2.7.7.41"/>
    </reaction>
</comment>
<evidence type="ECO:0000256" key="18">
    <source>
        <dbReference type="ARBA" id="ARBA00029893"/>
    </source>
</evidence>
<sequence>MNWPVFFTRLGSAIVFAIIMMFGLLYSHPMAIIGLALLIQFLCIREFMALVAKIFPEAYFPSWLTMLTQVAGVVVLLSVPLLAIIPGFFVVSFILPVLILLVTILQKKTALTAGFTALAALLYISIPMACLITLRGGAGSFHFAIPLALILMIWMNDTMAYIVGSFIGRTPFSPISPKKTWEGTAGGALLTIAGAAVWGYFSPLQQYHMSDWMVLAFCAAVAGTAGDLLESKLKRMAGIKDSGNIMPGHGGALDRFDSLLVTLPFAFCYAAFFMVHT</sequence>
<dbReference type="PANTHER" id="PTHR46382">
    <property type="entry name" value="PHOSPHATIDATE CYTIDYLYLTRANSFERASE"/>
    <property type="match status" value="1"/>
</dbReference>
<evidence type="ECO:0000256" key="9">
    <source>
        <dbReference type="ARBA" id="ARBA00022516"/>
    </source>
</evidence>
<proteinExistence type="inferred from homology"/>
<dbReference type="OrthoDB" id="9799199at2"/>
<evidence type="ECO:0000256" key="6">
    <source>
        <dbReference type="ARBA" id="ARBA00012487"/>
    </source>
</evidence>
<dbReference type="GO" id="GO:0005886">
    <property type="term" value="C:plasma membrane"/>
    <property type="evidence" value="ECO:0007669"/>
    <property type="project" value="UniProtKB-SubCell"/>
</dbReference>
<reference evidence="25 26" key="1">
    <citation type="submission" date="2018-03" db="EMBL/GenBank/DDBJ databases">
        <title>Genomic Encyclopedia of Type Strains, Phase III (KMG-III): the genomes of soil and plant-associated and newly described type strains.</title>
        <authorList>
            <person name="Whitman W."/>
        </authorList>
    </citation>
    <scope>NUCLEOTIDE SEQUENCE [LARGE SCALE GENOMIC DNA]</scope>
    <source>
        <strain evidence="25 26">CGMCC 1.12700</strain>
    </source>
</reference>
<evidence type="ECO:0000313" key="25">
    <source>
        <dbReference type="EMBL" id="PSK91926.1"/>
    </source>
</evidence>
<evidence type="ECO:0000256" key="22">
    <source>
        <dbReference type="ARBA" id="ARBA00032743"/>
    </source>
</evidence>
<feature type="transmembrane region" description="Helical" evidence="24">
    <location>
        <begin position="256"/>
        <end position="275"/>
    </location>
</feature>
<comment type="pathway">
    <text evidence="3">Phospholipid metabolism; CDP-diacylglycerol biosynthesis; CDP-diacylglycerol from sn-glycerol 3-phosphate: step 3/3.</text>
</comment>
<dbReference type="EMBL" id="PYGD01000004">
    <property type="protein sequence ID" value="PSK91926.1"/>
    <property type="molecule type" value="Genomic_DNA"/>
</dbReference>
<dbReference type="Pfam" id="PF01148">
    <property type="entry name" value="CTP_transf_1"/>
    <property type="match status" value="1"/>
</dbReference>
<evidence type="ECO:0000256" key="1">
    <source>
        <dbReference type="ARBA" id="ARBA00001698"/>
    </source>
</evidence>
<keyword evidence="14" id="KW-0443">Lipid metabolism</keyword>
<evidence type="ECO:0000256" key="13">
    <source>
        <dbReference type="ARBA" id="ARBA00022989"/>
    </source>
</evidence>
<evidence type="ECO:0000256" key="23">
    <source>
        <dbReference type="ARBA" id="ARBA00033406"/>
    </source>
</evidence>
<keyword evidence="11 24" id="KW-0812">Transmembrane</keyword>
<comment type="pathway">
    <text evidence="4">Lipid metabolism.</text>
</comment>
<evidence type="ECO:0000256" key="21">
    <source>
        <dbReference type="ARBA" id="ARBA00032396"/>
    </source>
</evidence>
<keyword evidence="16" id="KW-0594">Phospholipid biosynthesis</keyword>
<dbReference type="EC" id="2.7.7.41" evidence="6"/>
<evidence type="ECO:0000256" key="17">
    <source>
        <dbReference type="ARBA" id="ARBA00023264"/>
    </source>
</evidence>
<evidence type="ECO:0000256" key="5">
    <source>
        <dbReference type="ARBA" id="ARBA00010185"/>
    </source>
</evidence>